<evidence type="ECO:0000256" key="5">
    <source>
        <dbReference type="ARBA" id="ARBA00023125"/>
    </source>
</evidence>
<dbReference type="PROSITE" id="PS52018">
    <property type="entry name" value="DART"/>
    <property type="match status" value="1"/>
</dbReference>
<protein>
    <submittedName>
        <fullName evidence="7">DUF4433 domain-containing protein</fullName>
    </submittedName>
</protein>
<feature type="domain" description="DarT" evidence="6">
    <location>
        <begin position="6"/>
        <end position="203"/>
    </location>
</feature>
<organism evidence="7 8">
    <name type="scientific">Methanoculleus palmolei</name>
    <dbReference type="NCBI Taxonomy" id="72612"/>
    <lineage>
        <taxon>Archaea</taxon>
        <taxon>Methanobacteriati</taxon>
        <taxon>Methanobacteriota</taxon>
        <taxon>Stenosarchaea group</taxon>
        <taxon>Methanomicrobia</taxon>
        <taxon>Methanomicrobiales</taxon>
        <taxon>Methanomicrobiaceae</taxon>
        <taxon>Methanoculleus</taxon>
    </lineage>
</organism>
<gene>
    <name evidence="7" type="ORF">R6Y95_04350</name>
</gene>
<evidence type="ECO:0000256" key="4">
    <source>
        <dbReference type="ARBA" id="ARBA00022695"/>
    </source>
</evidence>
<keyword evidence="3" id="KW-0808">Transferase</keyword>
<dbReference type="InterPro" id="IPR029494">
    <property type="entry name" value="DarT"/>
</dbReference>
<dbReference type="AlphaFoldDB" id="A0ABD8AAL0"/>
<dbReference type="GO" id="GO:0016779">
    <property type="term" value="F:nucleotidyltransferase activity"/>
    <property type="evidence" value="ECO:0007669"/>
    <property type="project" value="UniProtKB-KW"/>
</dbReference>
<evidence type="ECO:0000259" key="6">
    <source>
        <dbReference type="PROSITE" id="PS52018"/>
    </source>
</evidence>
<evidence type="ECO:0000256" key="2">
    <source>
        <dbReference type="ARBA" id="ARBA00022676"/>
    </source>
</evidence>
<accession>A0ABD8AAL0</accession>
<name>A0ABD8AAL0_9EURY</name>
<keyword evidence="2" id="KW-0328">Glycosyltransferase</keyword>
<evidence type="ECO:0000313" key="7">
    <source>
        <dbReference type="EMBL" id="WOX56571.1"/>
    </source>
</evidence>
<dbReference type="GO" id="GO:0003677">
    <property type="term" value="F:DNA binding"/>
    <property type="evidence" value="ECO:0007669"/>
    <property type="project" value="UniProtKB-KW"/>
</dbReference>
<dbReference type="Proteomes" id="UP001626603">
    <property type="component" value="Chromosome"/>
</dbReference>
<proteinExistence type="predicted"/>
<reference evidence="7 8" key="1">
    <citation type="submission" date="2023-10" db="EMBL/GenBank/DDBJ databases">
        <title>The complete genome sequence of Methanoculleus palmolei DSM 4273.</title>
        <authorList>
            <person name="Lai S.-J."/>
            <person name="You Y.-T."/>
            <person name="Chen S.-C."/>
        </authorList>
    </citation>
    <scope>NUCLEOTIDE SEQUENCE [LARGE SCALE GENOMIC DNA]</scope>
    <source>
        <strain evidence="7 8">DSM 4273</strain>
    </source>
</reference>
<keyword evidence="8" id="KW-1185">Reference proteome</keyword>
<keyword evidence="4" id="KW-0548">Nucleotidyltransferase</keyword>
<keyword evidence="5" id="KW-0238">DNA-binding</keyword>
<evidence type="ECO:0000256" key="1">
    <source>
        <dbReference type="ARBA" id="ARBA00022649"/>
    </source>
</evidence>
<dbReference type="Pfam" id="PF14487">
    <property type="entry name" value="DarT"/>
    <property type="match status" value="1"/>
</dbReference>
<dbReference type="GO" id="GO:0016757">
    <property type="term" value="F:glycosyltransferase activity"/>
    <property type="evidence" value="ECO:0007669"/>
    <property type="project" value="UniProtKB-KW"/>
</dbReference>
<dbReference type="EMBL" id="CP137641">
    <property type="protein sequence ID" value="WOX56571.1"/>
    <property type="molecule type" value="Genomic_DNA"/>
</dbReference>
<evidence type="ECO:0000313" key="8">
    <source>
        <dbReference type="Proteomes" id="UP001626603"/>
    </source>
</evidence>
<sequence length="203" mass="23223">MSEFIKELYYIVAIENIPSVLRHGILSYDMAMRLRHVSVANREVQGRRANKKVPNGLSLHSYVNLYLNARNPMLYTLMCNGSDDICILKLENRLIEFPGVVITDGNAASDWVSFYSLSEAMDKLDLDMIYARYWTHEDPHEQRRHKSIMCAEVLVPNIVAAVHINGAYVSCSTSKKCLSEVGFDREIIIDGDMFFNRQVRGRS</sequence>
<keyword evidence="1" id="KW-1277">Toxin-antitoxin system</keyword>
<evidence type="ECO:0000256" key="3">
    <source>
        <dbReference type="ARBA" id="ARBA00022679"/>
    </source>
</evidence>